<dbReference type="PANTHER" id="PTHR43643:SF6">
    <property type="entry name" value="HISTIDINOL-PHOSPHATE AMINOTRANSFERASE"/>
    <property type="match status" value="1"/>
</dbReference>
<dbReference type="SUPFAM" id="SSF53383">
    <property type="entry name" value="PLP-dependent transferases"/>
    <property type="match status" value="1"/>
</dbReference>
<comment type="caution">
    <text evidence="13">The sequence shown here is derived from an EMBL/GenBank/DDBJ whole genome shotgun (WGS) entry which is preliminary data.</text>
</comment>
<dbReference type="GO" id="GO:0030170">
    <property type="term" value="F:pyridoxal phosphate binding"/>
    <property type="evidence" value="ECO:0007669"/>
    <property type="project" value="InterPro"/>
</dbReference>
<feature type="modified residue" description="N6-(pyridoxal phosphate)lysine" evidence="11">
    <location>
        <position position="228"/>
    </location>
</feature>
<dbReference type="InterPro" id="IPR004839">
    <property type="entry name" value="Aminotransferase_I/II_large"/>
</dbReference>
<dbReference type="STRING" id="1121439.dsat_2202"/>
<accession>S7TFH5</accession>
<dbReference type="Gene3D" id="3.40.640.10">
    <property type="entry name" value="Type I PLP-dependent aspartate aminotransferase-like (Major domain)"/>
    <property type="match status" value="1"/>
</dbReference>
<evidence type="ECO:0000256" key="8">
    <source>
        <dbReference type="ARBA" id="ARBA00022898"/>
    </source>
</evidence>
<keyword evidence="5 11" id="KW-0032">Aminotransferase</keyword>
<evidence type="ECO:0000256" key="6">
    <source>
        <dbReference type="ARBA" id="ARBA00022605"/>
    </source>
</evidence>
<dbReference type="InterPro" id="IPR005861">
    <property type="entry name" value="HisP_aminotrans"/>
</dbReference>
<dbReference type="eggNOG" id="COG0079">
    <property type="taxonomic scope" value="Bacteria"/>
</dbReference>
<keyword evidence="7 11" id="KW-0808">Transferase</keyword>
<name>S7TFH5_9BACT</name>
<comment type="pathway">
    <text evidence="2 11">Amino-acid biosynthesis; L-histidine biosynthesis; L-histidine from 5-phospho-alpha-D-ribose 1-diphosphate: step 7/9.</text>
</comment>
<dbReference type="InterPro" id="IPR015424">
    <property type="entry name" value="PyrdxlP-dep_Trfase"/>
</dbReference>
<dbReference type="GO" id="GO:0000105">
    <property type="term" value="P:L-histidine biosynthetic process"/>
    <property type="evidence" value="ECO:0007669"/>
    <property type="project" value="UniProtKB-UniRule"/>
</dbReference>
<evidence type="ECO:0000256" key="1">
    <source>
        <dbReference type="ARBA" id="ARBA00001933"/>
    </source>
</evidence>
<comment type="cofactor">
    <cofactor evidence="1 11">
        <name>pyridoxal 5'-phosphate</name>
        <dbReference type="ChEBI" id="CHEBI:597326"/>
    </cofactor>
</comment>
<dbReference type="InterPro" id="IPR001917">
    <property type="entry name" value="Aminotrans_II_pyridoxalP_BS"/>
</dbReference>
<dbReference type="PANTHER" id="PTHR43643">
    <property type="entry name" value="HISTIDINOL-PHOSPHATE AMINOTRANSFERASE 2"/>
    <property type="match status" value="1"/>
</dbReference>
<comment type="catalytic activity">
    <reaction evidence="10 11">
        <text>L-histidinol phosphate + 2-oxoglutarate = 3-(imidazol-4-yl)-2-oxopropyl phosphate + L-glutamate</text>
        <dbReference type="Rhea" id="RHEA:23744"/>
        <dbReference type="ChEBI" id="CHEBI:16810"/>
        <dbReference type="ChEBI" id="CHEBI:29985"/>
        <dbReference type="ChEBI" id="CHEBI:57766"/>
        <dbReference type="ChEBI" id="CHEBI:57980"/>
        <dbReference type="EC" id="2.6.1.9"/>
    </reaction>
</comment>
<keyword evidence="8 11" id="KW-0663">Pyridoxal phosphate</keyword>
<proteinExistence type="inferred from homology"/>
<evidence type="ECO:0000256" key="4">
    <source>
        <dbReference type="ARBA" id="ARBA00011738"/>
    </source>
</evidence>
<evidence type="ECO:0000256" key="3">
    <source>
        <dbReference type="ARBA" id="ARBA00007970"/>
    </source>
</evidence>
<dbReference type="CDD" id="cd00609">
    <property type="entry name" value="AAT_like"/>
    <property type="match status" value="1"/>
</dbReference>
<evidence type="ECO:0000256" key="2">
    <source>
        <dbReference type="ARBA" id="ARBA00005011"/>
    </source>
</evidence>
<evidence type="ECO:0000313" key="14">
    <source>
        <dbReference type="Proteomes" id="UP000014975"/>
    </source>
</evidence>
<dbReference type="AlphaFoldDB" id="S7TFH5"/>
<dbReference type="InterPro" id="IPR015421">
    <property type="entry name" value="PyrdxlP-dep_Trfase_major"/>
</dbReference>
<protein>
    <recommendedName>
        <fullName evidence="11">Histidinol-phosphate aminotransferase</fullName>
        <ecNumber evidence="11">2.6.1.9</ecNumber>
    </recommendedName>
    <alternativeName>
        <fullName evidence="11">Imidazole acetol-phosphate transaminase</fullName>
    </alternativeName>
</protein>
<dbReference type="RefSeq" id="WP_020886088.1">
    <property type="nucleotide sequence ID" value="NZ_ATHI01000004.1"/>
</dbReference>
<keyword evidence="14" id="KW-1185">Reference proteome</keyword>
<evidence type="ECO:0000259" key="12">
    <source>
        <dbReference type="Pfam" id="PF00155"/>
    </source>
</evidence>
<evidence type="ECO:0000313" key="13">
    <source>
        <dbReference type="EMBL" id="EPR35501.1"/>
    </source>
</evidence>
<evidence type="ECO:0000256" key="10">
    <source>
        <dbReference type="ARBA" id="ARBA00047481"/>
    </source>
</evidence>
<comment type="similarity">
    <text evidence="3 11">Belongs to the class-II pyridoxal-phosphate-dependent aminotransferase family. Histidinol-phosphate aminotransferase subfamily.</text>
</comment>
<dbReference type="EMBL" id="ATHI01000004">
    <property type="protein sequence ID" value="EPR35501.1"/>
    <property type="molecule type" value="Genomic_DNA"/>
</dbReference>
<dbReference type="Gene3D" id="3.90.1150.10">
    <property type="entry name" value="Aspartate Aminotransferase, domain 1"/>
    <property type="match status" value="1"/>
</dbReference>
<dbReference type="PATRIC" id="fig|1121439.3.peg.591"/>
<dbReference type="HAMAP" id="MF_01023">
    <property type="entry name" value="HisC_aminotrans_2"/>
    <property type="match status" value="1"/>
</dbReference>
<dbReference type="InterPro" id="IPR015422">
    <property type="entry name" value="PyrdxlP-dep_Trfase_small"/>
</dbReference>
<dbReference type="GO" id="GO:0004400">
    <property type="term" value="F:histidinol-phosphate transaminase activity"/>
    <property type="evidence" value="ECO:0007669"/>
    <property type="project" value="UniProtKB-UniRule"/>
</dbReference>
<dbReference type="NCBIfam" id="TIGR01141">
    <property type="entry name" value="hisC"/>
    <property type="match status" value="1"/>
</dbReference>
<evidence type="ECO:0000256" key="5">
    <source>
        <dbReference type="ARBA" id="ARBA00022576"/>
    </source>
</evidence>
<sequence length="371" mass="40943">MSALYDVRPGVRDFTAYVAGLSIDEIRQKYGLSRIIKLASNENPLGVPPLVQKVLRERAAEAFRYPRLGNPELNARIAAHLGVGPERIIAGNGSDELIDLLVRIKARPGQDNVVAFTPCFSMYGMCSRMLGVEFRQAPLRADFTFPFDDLIDTCDENTALVFVTSPDNPSGYAATAEELADLARRLPERALLVIDEAYVEFADDPAKRSLLSRLDEFPNVALTRTFSKAFGLAGLRLGYGVLPAWLAEIARPCQMPFSVNLLATYAGMAALDDTVFLQETLRITREGREWLTRELTRLSCEPAPSQSSFIMFRPPARPGLDARGVFEALLTRGIIVRHLGGFGLADRLRVTVGTRRENETFIAALAEVLHG</sequence>
<dbReference type="InterPro" id="IPR050106">
    <property type="entry name" value="HistidinolP_aminotransfase"/>
</dbReference>
<comment type="subunit">
    <text evidence="4 11">Homodimer.</text>
</comment>
<dbReference type="PROSITE" id="PS00599">
    <property type="entry name" value="AA_TRANSFER_CLASS_2"/>
    <property type="match status" value="1"/>
</dbReference>
<keyword evidence="6 11" id="KW-0028">Amino-acid biosynthesis</keyword>
<evidence type="ECO:0000256" key="9">
    <source>
        <dbReference type="ARBA" id="ARBA00023102"/>
    </source>
</evidence>
<dbReference type="EC" id="2.6.1.9" evidence="11"/>
<organism evidence="13 14">
    <name type="scientific">Alkalidesulfovibrio alkalitolerans DSM 16529</name>
    <dbReference type="NCBI Taxonomy" id="1121439"/>
    <lineage>
        <taxon>Bacteria</taxon>
        <taxon>Pseudomonadati</taxon>
        <taxon>Thermodesulfobacteriota</taxon>
        <taxon>Desulfovibrionia</taxon>
        <taxon>Desulfovibrionales</taxon>
        <taxon>Desulfovibrionaceae</taxon>
        <taxon>Alkalidesulfovibrio</taxon>
    </lineage>
</organism>
<evidence type="ECO:0000256" key="7">
    <source>
        <dbReference type="ARBA" id="ARBA00022679"/>
    </source>
</evidence>
<dbReference type="OrthoDB" id="9813612at2"/>
<dbReference type="UniPathway" id="UPA00031">
    <property type="reaction ID" value="UER00012"/>
</dbReference>
<dbReference type="Proteomes" id="UP000014975">
    <property type="component" value="Unassembled WGS sequence"/>
</dbReference>
<evidence type="ECO:0000256" key="11">
    <source>
        <dbReference type="HAMAP-Rule" id="MF_01023"/>
    </source>
</evidence>
<keyword evidence="9 11" id="KW-0368">Histidine biosynthesis</keyword>
<reference evidence="13 14" key="1">
    <citation type="journal article" date="2013" name="Genome Announc.">
        <title>Draft genome sequences for three mercury-methylating, sulfate-reducing bacteria.</title>
        <authorList>
            <person name="Brown S.D."/>
            <person name="Hurt R.A.Jr."/>
            <person name="Gilmour C.C."/>
            <person name="Elias D.A."/>
        </authorList>
    </citation>
    <scope>NUCLEOTIDE SEQUENCE [LARGE SCALE GENOMIC DNA]</scope>
    <source>
        <strain evidence="13 14">DSM 16529</strain>
    </source>
</reference>
<dbReference type="Pfam" id="PF00155">
    <property type="entry name" value="Aminotran_1_2"/>
    <property type="match status" value="1"/>
</dbReference>
<gene>
    <name evidence="11" type="primary">hisC</name>
    <name evidence="13" type="ORF">dsat_2202</name>
</gene>
<feature type="domain" description="Aminotransferase class I/classII large" evidence="12">
    <location>
        <begin position="35"/>
        <end position="365"/>
    </location>
</feature>